<evidence type="ECO:0000256" key="1">
    <source>
        <dbReference type="ARBA" id="ARBA00022737"/>
    </source>
</evidence>
<reference evidence="4" key="1">
    <citation type="submission" date="2021-01" db="EMBL/GenBank/DDBJ databases">
        <authorList>
            <person name="Corre E."/>
            <person name="Pelletier E."/>
            <person name="Niang G."/>
            <person name="Scheremetjew M."/>
            <person name="Finn R."/>
            <person name="Kale V."/>
            <person name="Holt S."/>
            <person name="Cochrane G."/>
            <person name="Meng A."/>
            <person name="Brown T."/>
            <person name="Cohen L."/>
        </authorList>
    </citation>
    <scope>NUCLEOTIDE SEQUENCE</scope>
    <source>
        <strain evidence="4">MM31A-1</strain>
    </source>
</reference>
<evidence type="ECO:0000313" key="4">
    <source>
        <dbReference type="EMBL" id="CAE0478295.1"/>
    </source>
</evidence>
<dbReference type="PROSITE" id="PS50293">
    <property type="entry name" value="TPR_REGION"/>
    <property type="match status" value="1"/>
</dbReference>
<evidence type="ECO:0000256" key="3">
    <source>
        <dbReference type="PROSITE-ProRule" id="PRU00339"/>
    </source>
</evidence>
<evidence type="ECO:0000256" key="2">
    <source>
        <dbReference type="ARBA" id="ARBA00022803"/>
    </source>
</evidence>
<accession>A0A7S3VG56</accession>
<dbReference type="Gene3D" id="1.25.40.10">
    <property type="entry name" value="Tetratricopeptide repeat domain"/>
    <property type="match status" value="2"/>
</dbReference>
<dbReference type="PROSITE" id="PS50005">
    <property type="entry name" value="TPR"/>
    <property type="match status" value="2"/>
</dbReference>
<dbReference type="Pfam" id="PF13424">
    <property type="entry name" value="TPR_12"/>
    <property type="match status" value="2"/>
</dbReference>
<dbReference type="PANTHER" id="PTHR45641:SF19">
    <property type="entry name" value="NEPHROCYSTIN-3"/>
    <property type="match status" value="1"/>
</dbReference>
<gene>
    <name evidence="4" type="ORF">CDEB00056_LOCUS23148</name>
</gene>
<proteinExistence type="predicted"/>
<organism evidence="4">
    <name type="scientific">Chaetoceros debilis</name>
    <dbReference type="NCBI Taxonomy" id="122233"/>
    <lineage>
        <taxon>Eukaryota</taxon>
        <taxon>Sar</taxon>
        <taxon>Stramenopiles</taxon>
        <taxon>Ochrophyta</taxon>
        <taxon>Bacillariophyta</taxon>
        <taxon>Coscinodiscophyceae</taxon>
        <taxon>Chaetocerotophycidae</taxon>
        <taxon>Chaetocerotales</taxon>
        <taxon>Chaetocerotaceae</taxon>
        <taxon>Chaetoceros</taxon>
    </lineage>
</organism>
<feature type="repeat" description="TPR" evidence="3">
    <location>
        <begin position="336"/>
        <end position="369"/>
    </location>
</feature>
<dbReference type="SUPFAM" id="SSF48452">
    <property type="entry name" value="TPR-like"/>
    <property type="match status" value="1"/>
</dbReference>
<keyword evidence="2 3" id="KW-0802">TPR repeat</keyword>
<dbReference type="InterPro" id="IPR011990">
    <property type="entry name" value="TPR-like_helical_dom_sf"/>
</dbReference>
<feature type="repeat" description="TPR" evidence="3">
    <location>
        <begin position="294"/>
        <end position="327"/>
    </location>
</feature>
<dbReference type="EMBL" id="HBIO01030192">
    <property type="protein sequence ID" value="CAE0478295.1"/>
    <property type="molecule type" value="Transcribed_RNA"/>
</dbReference>
<name>A0A7S3VG56_9STRA</name>
<keyword evidence="1" id="KW-0677">Repeat</keyword>
<dbReference type="InterPro" id="IPR019734">
    <property type="entry name" value="TPR_rpt"/>
</dbReference>
<dbReference type="SMART" id="SM00028">
    <property type="entry name" value="TPR"/>
    <property type="match status" value="3"/>
</dbReference>
<dbReference type="AlphaFoldDB" id="A0A7S3VG56"/>
<sequence length="479" mass="54994">MRELDKNGIIREEGKDTICPIDGEKGAAYVHTLQGDDHVGPASIMISYTWGYSIGDIVDVLTNYCTSNGLNPKKVYVWICCLCNNQHRVVEMKKRKEDIPFEEFHKVFHGRVTGIRHVLAMMSPWTKPEYLTRVWCIFELFTASMMEDCKITIEMPEREREDFLEGLDEDALKHADKLFSVLSSTDVEKAEASVLSDRENILNIVKNETGGYGQFNVAINGLIRTWVLQLIKDAARSRLDDVVDGEYDKDCALFHSRVGILFWRLGELESAMDMYRVELKMKVKKFGSDHLRMTYPLNNIAIVLKNQGKYEEALEYYTKALIINEKKYGRESVEVATTLNNMGGAYQEQDEYDKAIDTYNRALVIREEKLGPDHIDTAATQVNIGSLLTYQKINYDELMETYNKVLPIFEKEYGRDSVEMAMLLGNMAVTLVFQGKFEDAMEKFQLSLAIYEKVLGMDHQDTVNTRNNIAILKEEMQTK</sequence>
<protein>
    <recommendedName>
        <fullName evidence="5">Mbre TPR repeat protein</fullName>
    </recommendedName>
</protein>
<evidence type="ECO:0008006" key="5">
    <source>
        <dbReference type="Google" id="ProtNLM"/>
    </source>
</evidence>
<dbReference type="PANTHER" id="PTHR45641">
    <property type="entry name" value="TETRATRICOPEPTIDE REPEAT PROTEIN (AFU_ORTHOLOGUE AFUA_6G03870)"/>
    <property type="match status" value="1"/>
</dbReference>